<evidence type="ECO:0000259" key="4">
    <source>
        <dbReference type="PROSITE" id="PS51000"/>
    </source>
</evidence>
<dbReference type="Gene3D" id="1.10.10.10">
    <property type="entry name" value="Winged helix-like DNA-binding domain superfamily/Winged helix DNA-binding domain"/>
    <property type="match status" value="1"/>
</dbReference>
<dbReference type="GO" id="GO:0003677">
    <property type="term" value="F:DNA binding"/>
    <property type="evidence" value="ECO:0007669"/>
    <property type="project" value="UniProtKB-KW"/>
</dbReference>
<dbReference type="InterPro" id="IPR001034">
    <property type="entry name" value="DeoR_HTH"/>
</dbReference>
<gene>
    <name evidence="5" type="ORF">HA51_04680</name>
</gene>
<dbReference type="Pfam" id="PF00455">
    <property type="entry name" value="DeoRC"/>
    <property type="match status" value="1"/>
</dbReference>
<dbReference type="Proteomes" id="UP000193558">
    <property type="component" value="Unassembled WGS sequence"/>
</dbReference>
<dbReference type="RefSeq" id="WP_084932481.1">
    <property type="nucleotide sequence ID" value="NZ_MLFR01000002.1"/>
</dbReference>
<dbReference type="InterPro" id="IPR036388">
    <property type="entry name" value="WH-like_DNA-bd_sf"/>
</dbReference>
<dbReference type="InterPro" id="IPR014036">
    <property type="entry name" value="DeoR-like_C"/>
</dbReference>
<reference evidence="5 6" key="1">
    <citation type="journal article" date="2017" name="Antonie Van Leeuwenhoek">
        <title>Phylogenomic resolution of the bacterial genus Pantoea and its relationship with Erwinia and Tatumella.</title>
        <authorList>
            <person name="Palmer M."/>
            <person name="Steenkamp E.T."/>
            <person name="Coetzee M.P."/>
            <person name="Chan W.Y."/>
            <person name="van Zyl E."/>
            <person name="De Maayer P."/>
            <person name="Coutinho T.A."/>
            <person name="Blom J."/>
            <person name="Smits T.H."/>
            <person name="Duffy B."/>
            <person name="Venter S.N."/>
        </authorList>
    </citation>
    <scope>NUCLEOTIDE SEQUENCE [LARGE SCALE GENOMIC DNA]</scope>
    <source>
        <strain evidence="5 6">LMG 26275</strain>
    </source>
</reference>
<dbReference type="GO" id="GO:0003700">
    <property type="term" value="F:DNA-binding transcription factor activity"/>
    <property type="evidence" value="ECO:0007669"/>
    <property type="project" value="InterPro"/>
</dbReference>
<dbReference type="Gene3D" id="3.40.50.1360">
    <property type="match status" value="1"/>
</dbReference>
<protein>
    <submittedName>
        <fullName evidence="5">Transcriptional regulator</fullName>
    </submittedName>
</protein>
<dbReference type="EMBL" id="MLFR01000002">
    <property type="protein sequence ID" value="ORM71177.1"/>
    <property type="molecule type" value="Genomic_DNA"/>
</dbReference>
<dbReference type="PROSITE" id="PS51000">
    <property type="entry name" value="HTH_DEOR_2"/>
    <property type="match status" value="1"/>
</dbReference>
<dbReference type="SMART" id="SM01134">
    <property type="entry name" value="DeoRC"/>
    <property type="match status" value="1"/>
</dbReference>
<dbReference type="SMART" id="SM00420">
    <property type="entry name" value="HTH_DEOR"/>
    <property type="match status" value="1"/>
</dbReference>
<feature type="domain" description="HTH deoR-type" evidence="4">
    <location>
        <begin position="3"/>
        <end position="58"/>
    </location>
</feature>
<comment type="caution">
    <text evidence="5">The sequence shown here is derived from an EMBL/GenBank/DDBJ whole genome shotgun (WGS) entry which is preliminary data.</text>
</comment>
<dbReference type="SUPFAM" id="SSF46785">
    <property type="entry name" value="Winged helix' DNA-binding domain"/>
    <property type="match status" value="1"/>
</dbReference>
<accession>A0A1X1D3F5</accession>
<dbReference type="Pfam" id="PF08220">
    <property type="entry name" value="HTH_DeoR"/>
    <property type="match status" value="1"/>
</dbReference>
<organism evidence="5 6">
    <name type="scientific">Pantoea rwandensis</name>
    <dbReference type="NCBI Taxonomy" id="1076550"/>
    <lineage>
        <taxon>Bacteria</taxon>
        <taxon>Pseudomonadati</taxon>
        <taxon>Pseudomonadota</taxon>
        <taxon>Gammaproteobacteria</taxon>
        <taxon>Enterobacterales</taxon>
        <taxon>Erwiniaceae</taxon>
        <taxon>Pantoea</taxon>
    </lineage>
</organism>
<evidence type="ECO:0000313" key="5">
    <source>
        <dbReference type="EMBL" id="ORM71177.1"/>
    </source>
</evidence>
<dbReference type="PRINTS" id="PR00037">
    <property type="entry name" value="HTHLACR"/>
</dbReference>
<dbReference type="OrthoDB" id="5685843at2"/>
<dbReference type="PANTHER" id="PTHR30363">
    <property type="entry name" value="HTH-TYPE TRANSCRIPTIONAL REGULATOR SRLR-RELATED"/>
    <property type="match status" value="1"/>
</dbReference>
<dbReference type="InterPro" id="IPR050313">
    <property type="entry name" value="Carb_Metab_HTH_regulators"/>
</dbReference>
<evidence type="ECO:0000313" key="6">
    <source>
        <dbReference type="Proteomes" id="UP000193558"/>
    </source>
</evidence>
<dbReference type="SUPFAM" id="SSF100950">
    <property type="entry name" value="NagB/RpiA/CoA transferase-like"/>
    <property type="match status" value="1"/>
</dbReference>
<dbReference type="InterPro" id="IPR018356">
    <property type="entry name" value="Tscrpt_reg_HTH_DeoR_CS"/>
</dbReference>
<keyword evidence="2" id="KW-0238">DNA-binding</keyword>
<name>A0A1X1D3F5_9GAMM</name>
<dbReference type="AlphaFoldDB" id="A0A1X1D3F5"/>
<proteinExistence type="predicted"/>
<evidence type="ECO:0000256" key="2">
    <source>
        <dbReference type="ARBA" id="ARBA00023125"/>
    </source>
</evidence>
<dbReference type="PANTHER" id="PTHR30363:SF44">
    <property type="entry name" value="AGA OPERON TRANSCRIPTIONAL REPRESSOR-RELATED"/>
    <property type="match status" value="1"/>
</dbReference>
<keyword evidence="1" id="KW-0805">Transcription regulation</keyword>
<dbReference type="PROSITE" id="PS00894">
    <property type="entry name" value="HTH_DEOR_1"/>
    <property type="match status" value="1"/>
</dbReference>
<sequence length="259" mass="27529">MNAFERRNRIVDMVNSTGSRLVTDISAELGVTEVTVRADIRLLEERGLVTRFHGGAASIEASANDANAAHTEVSLNERYQLAADPKQRIAQEAAKLVKEGDTVILDSGSTTKLLAEALAERQNITVITNSLPAATILSNNKDIILVVCGGTVRHKTASLHGSIAELALRDVSANLMFVGADGLDVENGITTFNEGFAVSAVMAAASRQVIVLTDSSKFGRKGFNQVLALDKIHTVITDVDAPAEALAELRKKGKKVIVA</sequence>
<evidence type="ECO:0000256" key="3">
    <source>
        <dbReference type="ARBA" id="ARBA00023163"/>
    </source>
</evidence>
<evidence type="ECO:0000256" key="1">
    <source>
        <dbReference type="ARBA" id="ARBA00023015"/>
    </source>
</evidence>
<dbReference type="InterPro" id="IPR037171">
    <property type="entry name" value="NagB/RpiA_transferase-like"/>
</dbReference>
<keyword evidence="3" id="KW-0804">Transcription</keyword>
<dbReference type="InterPro" id="IPR036390">
    <property type="entry name" value="WH_DNA-bd_sf"/>
</dbReference>